<dbReference type="AlphaFoldDB" id="A0AAD3D8F4"/>
<dbReference type="GO" id="GO:1990112">
    <property type="term" value="C:RQC complex"/>
    <property type="evidence" value="ECO:0007669"/>
    <property type="project" value="TreeGrafter"/>
</dbReference>
<keyword evidence="1" id="KW-0175">Coiled coil</keyword>
<dbReference type="GO" id="GO:0000049">
    <property type="term" value="F:tRNA binding"/>
    <property type="evidence" value="ECO:0007669"/>
    <property type="project" value="TreeGrafter"/>
</dbReference>
<feature type="region of interest" description="Disordered" evidence="2">
    <location>
        <begin position="265"/>
        <end position="285"/>
    </location>
</feature>
<name>A0AAD3D8F4_9STRA</name>
<evidence type="ECO:0000313" key="4">
    <source>
        <dbReference type="Proteomes" id="UP001054902"/>
    </source>
</evidence>
<feature type="compositionally biased region" description="Basic residues" evidence="2">
    <location>
        <begin position="446"/>
        <end position="461"/>
    </location>
</feature>
<evidence type="ECO:0000256" key="2">
    <source>
        <dbReference type="SAM" id="MobiDB-lite"/>
    </source>
</evidence>
<dbReference type="EMBL" id="BLLK01000060">
    <property type="protein sequence ID" value="GFH57914.1"/>
    <property type="molecule type" value="Genomic_DNA"/>
</dbReference>
<feature type="coiled-coil region" evidence="1">
    <location>
        <begin position="121"/>
        <end position="151"/>
    </location>
</feature>
<comment type="caution">
    <text evidence="3">The sequence shown here is derived from an EMBL/GenBank/DDBJ whole genome shotgun (WGS) entry which is preliminary data.</text>
</comment>
<dbReference type="GO" id="GO:0043023">
    <property type="term" value="F:ribosomal large subunit binding"/>
    <property type="evidence" value="ECO:0007669"/>
    <property type="project" value="TreeGrafter"/>
</dbReference>
<dbReference type="InterPro" id="IPR051608">
    <property type="entry name" value="RQC_Subunit_NEMF"/>
</dbReference>
<evidence type="ECO:0008006" key="5">
    <source>
        <dbReference type="Google" id="ProtNLM"/>
    </source>
</evidence>
<gene>
    <name evidence="3" type="ORF">CTEN210_14390</name>
</gene>
<dbReference type="PANTHER" id="PTHR15239">
    <property type="entry name" value="NUCLEAR EXPORT MEDIATOR FACTOR NEMF"/>
    <property type="match status" value="1"/>
</dbReference>
<accession>A0AAD3D8F4</accession>
<feature type="region of interest" description="Disordered" evidence="2">
    <location>
        <begin position="81"/>
        <end position="105"/>
    </location>
</feature>
<sequence length="471" mass="53260">MILSIRKAFAITLSRQILQAAAFTTQSLDLTKRVSTNTFHSPLTYPSFQDIGHSYIRFSSRDTKLFSTLDDKIDSEANEWYEASLDEDDDEDTQDEEDEEDEDDPVRELFETLDSLLTKATNALTRKRDALQKELDKAKSLEDTMARANLLISNLYQLPSGTKSAIVQDWENDGVEVEIILSDEYNSAQEEADALFAAARKMKRGSNVVNDLIAETDDALEILSDTRLDLDYAGEQEELDQGRLVLISDKLERTSKQTGFVMEVNDNSNQQQKKKKYSRQSTRREHTFRKFLSPGGCIVLVGRNRRDNEAICFQVARGDDIWMHSRGCPGAHVLLQVRRGSPRPTEECYQFAANLAAFYSDARTERKAPVTTASPKHIQKPRGAPLGAVKLRSELSTLTGYPADVDDELKIARERSGVIWDESGSRSKGGKAKNRKKTMVNAKQQVAKKRAEKRAKKKRRQNASEESSDFW</sequence>
<dbReference type="Pfam" id="PF05833">
    <property type="entry name" value="NFACT_N"/>
    <property type="match status" value="1"/>
</dbReference>
<reference evidence="3 4" key="1">
    <citation type="journal article" date="2021" name="Sci. Rep.">
        <title>The genome of the diatom Chaetoceros tenuissimus carries an ancient integrated fragment of an extant virus.</title>
        <authorList>
            <person name="Hongo Y."/>
            <person name="Kimura K."/>
            <person name="Takaki Y."/>
            <person name="Yoshida Y."/>
            <person name="Baba S."/>
            <person name="Kobayashi G."/>
            <person name="Nagasaki K."/>
            <person name="Hano T."/>
            <person name="Tomaru Y."/>
        </authorList>
    </citation>
    <scope>NUCLEOTIDE SEQUENCE [LARGE SCALE GENOMIC DNA]</scope>
    <source>
        <strain evidence="3 4">NIES-3715</strain>
    </source>
</reference>
<dbReference type="PANTHER" id="PTHR15239:SF6">
    <property type="entry name" value="RIBOSOME QUALITY CONTROL COMPLEX SUBUNIT NEMF"/>
    <property type="match status" value="1"/>
</dbReference>
<protein>
    <recommendedName>
        <fullName evidence="5">NFACT RNA-binding domain-containing protein</fullName>
    </recommendedName>
</protein>
<organism evidence="3 4">
    <name type="scientific">Chaetoceros tenuissimus</name>
    <dbReference type="NCBI Taxonomy" id="426638"/>
    <lineage>
        <taxon>Eukaryota</taxon>
        <taxon>Sar</taxon>
        <taxon>Stramenopiles</taxon>
        <taxon>Ochrophyta</taxon>
        <taxon>Bacillariophyta</taxon>
        <taxon>Coscinodiscophyceae</taxon>
        <taxon>Chaetocerotophycidae</taxon>
        <taxon>Chaetocerotales</taxon>
        <taxon>Chaetocerotaceae</taxon>
        <taxon>Chaetoceros</taxon>
    </lineage>
</organism>
<proteinExistence type="predicted"/>
<feature type="compositionally biased region" description="Basic residues" evidence="2">
    <location>
        <begin position="428"/>
        <end position="438"/>
    </location>
</feature>
<dbReference type="GO" id="GO:0072344">
    <property type="term" value="P:rescue of stalled ribosome"/>
    <property type="evidence" value="ECO:0007669"/>
    <property type="project" value="TreeGrafter"/>
</dbReference>
<keyword evidence="4" id="KW-1185">Reference proteome</keyword>
<evidence type="ECO:0000313" key="3">
    <source>
        <dbReference type="EMBL" id="GFH57914.1"/>
    </source>
</evidence>
<dbReference type="Proteomes" id="UP001054902">
    <property type="component" value="Unassembled WGS sequence"/>
</dbReference>
<feature type="region of interest" description="Disordered" evidence="2">
    <location>
        <begin position="420"/>
        <end position="471"/>
    </location>
</feature>
<evidence type="ECO:0000256" key="1">
    <source>
        <dbReference type="SAM" id="Coils"/>
    </source>
</evidence>